<reference evidence="2 3" key="1">
    <citation type="submission" date="2020-03" db="EMBL/GenBank/DDBJ databases">
        <authorList>
            <person name="Kim M.K."/>
        </authorList>
    </citation>
    <scope>NUCLEOTIDE SEQUENCE [LARGE SCALE GENOMIC DNA]</scope>
    <source>
        <strain evidence="2 3">BT328</strain>
    </source>
</reference>
<dbReference type="KEGG" id="spib:G8759_31290"/>
<name>A0A6G9AWU7_9BACT</name>
<dbReference type="Proteomes" id="UP000501802">
    <property type="component" value="Chromosome"/>
</dbReference>
<keyword evidence="3" id="KW-1185">Reference proteome</keyword>
<protein>
    <submittedName>
        <fullName evidence="2">Uncharacterized protein</fullName>
    </submittedName>
</protein>
<dbReference type="AlphaFoldDB" id="A0A6G9AWU7"/>
<dbReference type="RefSeq" id="WP_167217048.1">
    <property type="nucleotide sequence ID" value="NZ_CP050063.1"/>
</dbReference>
<proteinExistence type="predicted"/>
<dbReference type="EMBL" id="CP050063">
    <property type="protein sequence ID" value="QIP16809.1"/>
    <property type="molecule type" value="Genomic_DNA"/>
</dbReference>
<keyword evidence="1" id="KW-0175">Coiled coil</keyword>
<accession>A0A6G9AWU7</accession>
<organism evidence="2 3">
    <name type="scientific">Spirosoma aureum</name>
    <dbReference type="NCBI Taxonomy" id="2692134"/>
    <lineage>
        <taxon>Bacteria</taxon>
        <taxon>Pseudomonadati</taxon>
        <taxon>Bacteroidota</taxon>
        <taxon>Cytophagia</taxon>
        <taxon>Cytophagales</taxon>
        <taxon>Cytophagaceae</taxon>
        <taxon>Spirosoma</taxon>
    </lineage>
</organism>
<gene>
    <name evidence="2" type="ORF">G8759_31290</name>
</gene>
<evidence type="ECO:0000313" key="3">
    <source>
        <dbReference type="Proteomes" id="UP000501802"/>
    </source>
</evidence>
<evidence type="ECO:0000256" key="1">
    <source>
        <dbReference type="SAM" id="Coils"/>
    </source>
</evidence>
<evidence type="ECO:0000313" key="2">
    <source>
        <dbReference type="EMBL" id="QIP16809.1"/>
    </source>
</evidence>
<feature type="coiled-coil region" evidence="1">
    <location>
        <begin position="182"/>
        <end position="209"/>
    </location>
</feature>
<sequence length="210" mass="24201">MQETIDSLTAWLAEPDYNQGLQLYEQLIGSGFVLSMLQAGEDEYNSLRLSVALQTRLEELLAEQAQQASQYPASLADQLERAKLLMDERTILKERLRAQYQRGVMYSADSHQWAFRILAIKEELDAIYGRRRFYDAHGYLPEAAQLDTGLSPADLLKRRNSVRTYITKYQQTLAITYQADALERVQTKLAQYRSELHDLDQQLQAFQSSN</sequence>